<dbReference type="Proteomes" id="UP000277204">
    <property type="component" value="Unassembled WGS sequence"/>
</dbReference>
<accession>A0A3P8DX94</accession>
<name>A0A3P8DX94_9TREM</name>
<evidence type="ECO:0000313" key="1">
    <source>
        <dbReference type="EMBL" id="VDP04639.1"/>
    </source>
</evidence>
<sequence>MKEEETTTEDKWKGIKEALTSTCQEGLGLKKHQHKEWISMETFDDIQ</sequence>
<dbReference type="AlphaFoldDB" id="A0A3P8DX94"/>
<keyword evidence="2" id="KW-1185">Reference proteome</keyword>
<proteinExistence type="predicted"/>
<organism evidence="1 2">
    <name type="scientific">Schistosoma margrebowiei</name>
    <dbReference type="NCBI Taxonomy" id="48269"/>
    <lineage>
        <taxon>Eukaryota</taxon>
        <taxon>Metazoa</taxon>
        <taxon>Spiralia</taxon>
        <taxon>Lophotrochozoa</taxon>
        <taxon>Platyhelminthes</taxon>
        <taxon>Trematoda</taxon>
        <taxon>Digenea</taxon>
        <taxon>Strigeidida</taxon>
        <taxon>Schistosomatoidea</taxon>
        <taxon>Schistosomatidae</taxon>
        <taxon>Schistosoma</taxon>
    </lineage>
</organism>
<protein>
    <submittedName>
        <fullName evidence="1">Uncharacterized protein</fullName>
    </submittedName>
</protein>
<reference evidence="1 2" key="1">
    <citation type="submission" date="2018-11" db="EMBL/GenBank/DDBJ databases">
        <authorList>
            <consortium name="Pathogen Informatics"/>
        </authorList>
    </citation>
    <scope>NUCLEOTIDE SEQUENCE [LARGE SCALE GENOMIC DNA]</scope>
    <source>
        <strain evidence="1 2">Zambia</strain>
    </source>
</reference>
<evidence type="ECO:0000313" key="2">
    <source>
        <dbReference type="Proteomes" id="UP000277204"/>
    </source>
</evidence>
<dbReference type="EMBL" id="UZAI01009439">
    <property type="protein sequence ID" value="VDP04639.1"/>
    <property type="molecule type" value="Genomic_DNA"/>
</dbReference>
<gene>
    <name evidence="1" type="ORF">SMRZ_LOCUS13243</name>
</gene>